<dbReference type="SUPFAM" id="SSF55811">
    <property type="entry name" value="Nudix"/>
    <property type="match status" value="1"/>
</dbReference>
<dbReference type="GO" id="GO:0006753">
    <property type="term" value="P:nucleoside phosphate metabolic process"/>
    <property type="evidence" value="ECO:0007669"/>
    <property type="project" value="TreeGrafter"/>
</dbReference>
<dbReference type="PANTHER" id="PTHR11839:SF18">
    <property type="entry name" value="NUDIX HYDROLASE DOMAIN-CONTAINING PROTEIN"/>
    <property type="match status" value="1"/>
</dbReference>
<dbReference type="GO" id="GO:0016787">
    <property type="term" value="F:hydrolase activity"/>
    <property type="evidence" value="ECO:0007669"/>
    <property type="project" value="UniProtKB-KW"/>
</dbReference>
<comment type="cofactor">
    <cofactor evidence="1">
        <name>Mg(2+)</name>
        <dbReference type="ChEBI" id="CHEBI:18420"/>
    </cofactor>
</comment>
<dbReference type="AlphaFoldDB" id="A0A0G1Q6W4"/>
<comment type="caution">
    <text evidence="4">The sequence shown here is derived from an EMBL/GenBank/DDBJ whole genome shotgun (WGS) entry which is preliminary data.</text>
</comment>
<accession>A0A0G1Q6W4</accession>
<evidence type="ECO:0000256" key="2">
    <source>
        <dbReference type="ARBA" id="ARBA00022801"/>
    </source>
</evidence>
<dbReference type="PROSITE" id="PS51462">
    <property type="entry name" value="NUDIX"/>
    <property type="match status" value="1"/>
</dbReference>
<evidence type="ECO:0000256" key="1">
    <source>
        <dbReference type="ARBA" id="ARBA00001946"/>
    </source>
</evidence>
<evidence type="ECO:0000259" key="3">
    <source>
        <dbReference type="PROSITE" id="PS51462"/>
    </source>
</evidence>
<gene>
    <name evidence="4" type="ORF">UX57_C0010G0035</name>
</gene>
<dbReference type="Proteomes" id="UP000034795">
    <property type="component" value="Unassembled WGS sequence"/>
</dbReference>
<dbReference type="PANTHER" id="PTHR11839">
    <property type="entry name" value="UDP/ADP-SUGAR PYROPHOSPHATASE"/>
    <property type="match status" value="1"/>
</dbReference>
<dbReference type="InterPro" id="IPR015797">
    <property type="entry name" value="NUDIX_hydrolase-like_dom_sf"/>
</dbReference>
<dbReference type="GO" id="GO:0019693">
    <property type="term" value="P:ribose phosphate metabolic process"/>
    <property type="evidence" value="ECO:0007669"/>
    <property type="project" value="TreeGrafter"/>
</dbReference>
<sequence length="178" mass="20219">MIQSWKQLSSKTVHENPWWKYQLDEFELPNGAKGEYHYMKTRGSVAIIAIDAGGKILLHRQYRYIFDRESLECPAGGIKPDQTPREAATAELAEEIGVRAKILEEVGSFAVGTGLLDDVVKVFIAKDLSFMTSEKDETEEFEHMRLSPEEIDTAIFRGEMWDGVSISAWAIAKLFFKK</sequence>
<evidence type="ECO:0000313" key="5">
    <source>
        <dbReference type="Proteomes" id="UP000034795"/>
    </source>
</evidence>
<name>A0A0G1Q6W4_9BACT</name>
<feature type="domain" description="Nudix hydrolase" evidence="3">
    <location>
        <begin position="39"/>
        <end position="177"/>
    </location>
</feature>
<dbReference type="Pfam" id="PF00293">
    <property type="entry name" value="NUDIX"/>
    <property type="match status" value="1"/>
</dbReference>
<keyword evidence="2" id="KW-0378">Hydrolase</keyword>
<proteinExistence type="predicted"/>
<dbReference type="STRING" id="1618994.UX57_C0010G0035"/>
<protein>
    <recommendedName>
        <fullName evidence="3">Nudix hydrolase domain-containing protein</fullName>
    </recommendedName>
</protein>
<reference evidence="4 5" key="1">
    <citation type="journal article" date="2015" name="Nature">
        <title>rRNA introns, odd ribosomes, and small enigmatic genomes across a large radiation of phyla.</title>
        <authorList>
            <person name="Brown C.T."/>
            <person name="Hug L.A."/>
            <person name="Thomas B.C."/>
            <person name="Sharon I."/>
            <person name="Castelle C.J."/>
            <person name="Singh A."/>
            <person name="Wilkins M.J."/>
            <person name="Williams K.H."/>
            <person name="Banfield J.F."/>
        </authorList>
    </citation>
    <scope>NUCLEOTIDE SEQUENCE [LARGE SCALE GENOMIC DNA]</scope>
</reference>
<dbReference type="InterPro" id="IPR000086">
    <property type="entry name" value="NUDIX_hydrolase_dom"/>
</dbReference>
<dbReference type="Gene3D" id="3.90.79.10">
    <property type="entry name" value="Nucleoside Triphosphate Pyrophosphohydrolase"/>
    <property type="match status" value="1"/>
</dbReference>
<dbReference type="EMBL" id="LCMS01000010">
    <property type="protein sequence ID" value="KKU40791.1"/>
    <property type="molecule type" value="Genomic_DNA"/>
</dbReference>
<evidence type="ECO:0000313" key="4">
    <source>
        <dbReference type="EMBL" id="KKU40791.1"/>
    </source>
</evidence>
<organism evidence="4 5">
    <name type="scientific">Candidatus Uhrbacteria bacterium GW2011_GWE2_46_68</name>
    <dbReference type="NCBI Taxonomy" id="1618994"/>
    <lineage>
        <taxon>Bacteria</taxon>
        <taxon>Candidatus Uhriibacteriota</taxon>
    </lineage>
</organism>